<evidence type="ECO:0000256" key="12">
    <source>
        <dbReference type="RuleBase" id="RU003322"/>
    </source>
</evidence>
<organism evidence="16 17">
    <name type="scientific">Enhydra lutris kenyoni</name>
    <name type="common">northern sea otter</name>
    <dbReference type="NCBI Taxonomy" id="391180"/>
    <lineage>
        <taxon>Eukaryota</taxon>
        <taxon>Metazoa</taxon>
        <taxon>Chordata</taxon>
        <taxon>Craniata</taxon>
        <taxon>Vertebrata</taxon>
        <taxon>Euteleostomi</taxon>
        <taxon>Mammalia</taxon>
        <taxon>Eutheria</taxon>
        <taxon>Laurasiatheria</taxon>
        <taxon>Carnivora</taxon>
        <taxon>Caniformia</taxon>
        <taxon>Musteloidea</taxon>
        <taxon>Mustelidae</taxon>
        <taxon>Lutrinae</taxon>
        <taxon>Enhydra</taxon>
    </lineage>
</organism>
<keyword evidence="6 12" id="KW-0067">ATP-binding</keyword>
<dbReference type="PROSITE" id="PS00297">
    <property type="entry name" value="HSP70_1"/>
    <property type="match status" value="1"/>
</dbReference>
<evidence type="ECO:0000256" key="11">
    <source>
        <dbReference type="ARBA" id="ARBA00033037"/>
    </source>
</evidence>
<feature type="signal peptide" evidence="15">
    <location>
        <begin position="1"/>
        <end position="18"/>
    </location>
</feature>
<gene>
    <name evidence="17" type="primary">LOC111146005</name>
</gene>
<evidence type="ECO:0000313" key="17">
    <source>
        <dbReference type="RefSeq" id="XP_022357076.1"/>
    </source>
</evidence>
<dbReference type="Gene3D" id="2.60.34.10">
    <property type="entry name" value="Substrate Binding Domain Of DNAk, Chain A, domain 1"/>
    <property type="match status" value="1"/>
</dbReference>
<dbReference type="SUPFAM" id="SSF100934">
    <property type="entry name" value="Heat shock protein 70kD (HSP70), C-terminal subdomain"/>
    <property type="match status" value="1"/>
</dbReference>
<dbReference type="CDD" id="cd10241">
    <property type="entry name" value="ASKHA_NBD_HSP70_BiP"/>
    <property type="match status" value="1"/>
</dbReference>
<dbReference type="GO" id="GO:0005524">
    <property type="term" value="F:ATP binding"/>
    <property type="evidence" value="ECO:0007669"/>
    <property type="project" value="UniProtKB-KW"/>
</dbReference>
<dbReference type="InterPro" id="IPR042050">
    <property type="entry name" value="BIP_NBD"/>
</dbReference>
<evidence type="ECO:0000256" key="2">
    <source>
        <dbReference type="ARBA" id="ARBA00007381"/>
    </source>
</evidence>
<feature type="compositionally biased region" description="Acidic residues" evidence="14">
    <location>
        <begin position="591"/>
        <end position="601"/>
    </location>
</feature>
<evidence type="ECO:0000256" key="4">
    <source>
        <dbReference type="ARBA" id="ARBA00022741"/>
    </source>
</evidence>
<evidence type="ECO:0000256" key="13">
    <source>
        <dbReference type="SAM" id="Coils"/>
    </source>
</evidence>
<dbReference type="Proteomes" id="UP000248482">
    <property type="component" value="Unplaced"/>
</dbReference>
<dbReference type="FunFam" id="3.30.420.40:FF:000545">
    <property type="entry name" value="Endoplasmic reticulum chaperone BiP"/>
    <property type="match status" value="1"/>
</dbReference>
<dbReference type="RefSeq" id="XP_022357076.1">
    <property type="nucleotide sequence ID" value="XM_022501368.1"/>
</dbReference>
<dbReference type="Gene3D" id="3.30.420.40">
    <property type="match status" value="2"/>
</dbReference>
<dbReference type="Gene3D" id="1.20.1270.10">
    <property type="match status" value="1"/>
</dbReference>
<protein>
    <recommendedName>
        <fullName evidence="7">78 kDa glucose-regulated protein</fullName>
    </recommendedName>
    <alternativeName>
        <fullName evidence="10">Binding-immunoglobulin protein</fullName>
    </alternativeName>
    <alternativeName>
        <fullName evidence="9">Heat shock protein 70 family protein 5</fullName>
    </alternativeName>
    <alternativeName>
        <fullName evidence="8">Heat shock protein family A member 5</fullName>
    </alternativeName>
    <alternativeName>
        <fullName evidence="11">Immunoglobulin heavy chain-binding protein</fullName>
    </alternativeName>
</protein>
<dbReference type="FunFam" id="3.30.30.30:FF:000001">
    <property type="entry name" value="heat shock 70 kDa protein-like"/>
    <property type="match status" value="1"/>
</dbReference>
<dbReference type="FunFam" id="2.60.34.10:FF:000002">
    <property type="entry name" value="Heat shock 70 kDa"/>
    <property type="match status" value="1"/>
</dbReference>
<dbReference type="GO" id="GO:0140662">
    <property type="term" value="F:ATP-dependent protein folding chaperone"/>
    <property type="evidence" value="ECO:0007669"/>
    <property type="project" value="InterPro"/>
</dbReference>
<evidence type="ECO:0000256" key="5">
    <source>
        <dbReference type="ARBA" id="ARBA00022824"/>
    </source>
</evidence>
<dbReference type="FunFam" id="3.90.640.10:FF:000153">
    <property type="entry name" value="Endoplasmic reticulum chaperone BiP"/>
    <property type="match status" value="1"/>
</dbReference>
<feature type="coiled-coil region" evidence="13">
    <location>
        <begin position="225"/>
        <end position="252"/>
    </location>
</feature>
<keyword evidence="16" id="KW-1185">Reference proteome</keyword>
<dbReference type="PROSITE" id="PS00329">
    <property type="entry name" value="HSP70_2"/>
    <property type="match status" value="1"/>
</dbReference>
<feature type="region of interest" description="Disordered" evidence="14">
    <location>
        <begin position="579"/>
        <end position="601"/>
    </location>
</feature>
<dbReference type="AlphaFoldDB" id="A0A2Y9J8Z2"/>
<reference evidence="17" key="1">
    <citation type="submission" date="2025-08" db="UniProtKB">
        <authorList>
            <consortium name="RefSeq"/>
        </authorList>
    </citation>
    <scope>IDENTIFICATION</scope>
    <source>
        <tissue evidence="17">Blood</tissue>
    </source>
</reference>
<dbReference type="InterPro" id="IPR029048">
    <property type="entry name" value="HSP70_C_sf"/>
</dbReference>
<keyword evidence="3 15" id="KW-0732">Signal</keyword>
<dbReference type="Pfam" id="PF00012">
    <property type="entry name" value="HSP70"/>
    <property type="match status" value="2"/>
</dbReference>
<evidence type="ECO:0000256" key="14">
    <source>
        <dbReference type="SAM" id="MobiDB-lite"/>
    </source>
</evidence>
<dbReference type="PANTHER" id="PTHR19375">
    <property type="entry name" value="HEAT SHOCK PROTEIN 70KDA"/>
    <property type="match status" value="1"/>
</dbReference>
<comment type="similarity">
    <text evidence="2 12">Belongs to the heat shock protein 70 family.</text>
</comment>
<keyword evidence="13" id="KW-0175">Coiled coil</keyword>
<feature type="chain" id="PRO_5016094775" description="78 kDa glucose-regulated protein" evidence="15">
    <location>
        <begin position="19"/>
        <end position="601"/>
    </location>
</feature>
<dbReference type="GO" id="GO:0005788">
    <property type="term" value="C:endoplasmic reticulum lumen"/>
    <property type="evidence" value="ECO:0007669"/>
    <property type="project" value="UniProtKB-SubCell"/>
</dbReference>
<dbReference type="InterPro" id="IPR029047">
    <property type="entry name" value="HSP70_peptide-bd_sf"/>
</dbReference>
<name>A0A2Y9J8Z2_ENHLU</name>
<evidence type="ECO:0000256" key="1">
    <source>
        <dbReference type="ARBA" id="ARBA00004319"/>
    </source>
</evidence>
<proteinExistence type="inferred from homology"/>
<evidence type="ECO:0000256" key="15">
    <source>
        <dbReference type="SAM" id="SignalP"/>
    </source>
</evidence>
<evidence type="ECO:0000256" key="3">
    <source>
        <dbReference type="ARBA" id="ARBA00022729"/>
    </source>
</evidence>
<sequence length="601" mass="66529">MKLSLVAAVLLLLGAARAEEEDKKEDVGTVVGIDLGTTYSCVGVFKNGRVEIIANDQGNRITPSYVAFTPEGERLIGDAAKNQLTSNPENTVFDAKRLIGRTWNDPSVQQDIKFLPFKVVEKKTKPYIQATKDAGTIAGLNVMRIINEPTAAAIAYGLDKREGEKNILVFDLGGGTFDVSLLTIDNGVFEVVATNGDTHLGGEDFDQRVMEHFIKLYKKKTGKDVRKDNRAVQKLRREVEKAKRALSSQHQARIEIESFYEGEDFSETLTRAKFEELNMDLFRSTMKPVQKVLEDSDLKKSDIDEIVLVGGSTRIPKIQQLVKEFFNGKEPSRGINPDEAVAYGAAVQAGVLSGDQDTGDLVLLDVCPLTLGIETVGGVMTKLIPRNTVVPTKKSQIFSTASDNQPTVTIKVYEGERPLTKDNHLLGTFDLTGIPPAPRGVPQIEVTFEIDVNGILRVTAEDKGTGNKNKITITNDQNRLTPEEIERMVNDAEKFAEEDKKLKERIDTRNELESYAYSLKNQIGDKEKLGGKLSSEDKETMEKAVEEKIEWLESHQDADIEDFKAKKKELEEIVQPIISKLYGSAGPPPTGDEEPADKDEL</sequence>
<dbReference type="InterPro" id="IPR018181">
    <property type="entry name" value="Heat_shock_70_CS"/>
</dbReference>
<evidence type="ECO:0000313" key="16">
    <source>
        <dbReference type="Proteomes" id="UP000248482"/>
    </source>
</evidence>
<dbReference type="SUPFAM" id="SSF100920">
    <property type="entry name" value="Heat shock protein 70kD (HSP70), peptide-binding domain"/>
    <property type="match status" value="1"/>
</dbReference>
<comment type="subcellular location">
    <subcellularLocation>
        <location evidence="1">Endoplasmic reticulum lumen</location>
    </subcellularLocation>
</comment>
<dbReference type="GeneID" id="111146005"/>
<dbReference type="FunFam" id="1.20.1270.10:FF:000061">
    <property type="entry name" value="Heat shock protein family A (Hsp70) member 5"/>
    <property type="match status" value="1"/>
</dbReference>
<evidence type="ECO:0000256" key="10">
    <source>
        <dbReference type="ARBA" id="ARBA00031291"/>
    </source>
</evidence>
<dbReference type="PRINTS" id="PR00301">
    <property type="entry name" value="HEATSHOCK70"/>
</dbReference>
<keyword evidence="4 12" id="KW-0547">Nucleotide-binding</keyword>
<evidence type="ECO:0000256" key="9">
    <source>
        <dbReference type="ARBA" id="ARBA00031035"/>
    </source>
</evidence>
<evidence type="ECO:0000256" key="8">
    <source>
        <dbReference type="ARBA" id="ARBA00030223"/>
    </source>
</evidence>
<accession>A0A2Y9J8Z2</accession>
<keyword evidence="5" id="KW-0256">Endoplasmic reticulum</keyword>
<dbReference type="SUPFAM" id="SSF53067">
    <property type="entry name" value="Actin-like ATPase domain"/>
    <property type="match status" value="2"/>
</dbReference>
<dbReference type="Gene3D" id="3.90.640.10">
    <property type="entry name" value="Actin, Chain A, domain 4"/>
    <property type="match status" value="1"/>
</dbReference>
<dbReference type="InterPro" id="IPR013126">
    <property type="entry name" value="Hsp_70_fam"/>
</dbReference>
<dbReference type="PROSITE" id="PS01036">
    <property type="entry name" value="HSP70_3"/>
    <property type="match status" value="1"/>
</dbReference>
<evidence type="ECO:0000256" key="7">
    <source>
        <dbReference type="ARBA" id="ARBA00029695"/>
    </source>
</evidence>
<dbReference type="InterPro" id="IPR043129">
    <property type="entry name" value="ATPase_NBD"/>
</dbReference>
<evidence type="ECO:0000256" key="6">
    <source>
        <dbReference type="ARBA" id="ARBA00022840"/>
    </source>
</evidence>